<evidence type="ECO:0000313" key="3">
    <source>
        <dbReference type="Proteomes" id="UP001303046"/>
    </source>
</evidence>
<name>A0ABR1BPA7_NECAM</name>
<evidence type="ECO:0000313" key="2">
    <source>
        <dbReference type="EMBL" id="KAK6727636.1"/>
    </source>
</evidence>
<proteinExistence type="predicted"/>
<comment type="caution">
    <text evidence="2">The sequence shown here is derived from an EMBL/GenBank/DDBJ whole genome shotgun (WGS) entry which is preliminary data.</text>
</comment>
<dbReference type="EMBL" id="JAVFWL010000001">
    <property type="protein sequence ID" value="KAK6727636.1"/>
    <property type="molecule type" value="Genomic_DNA"/>
</dbReference>
<protein>
    <recommendedName>
        <fullName evidence="4">Lipase maturation factor</fullName>
    </recommendedName>
</protein>
<keyword evidence="1" id="KW-1133">Transmembrane helix</keyword>
<reference evidence="2 3" key="1">
    <citation type="submission" date="2023-08" db="EMBL/GenBank/DDBJ databases">
        <title>A Necator americanus chromosomal reference genome.</title>
        <authorList>
            <person name="Ilik V."/>
            <person name="Petrzelkova K.J."/>
            <person name="Pardy F."/>
            <person name="Fuh T."/>
            <person name="Niatou-Singa F.S."/>
            <person name="Gouil Q."/>
            <person name="Baker L."/>
            <person name="Ritchie M.E."/>
            <person name="Jex A.R."/>
            <person name="Gazzola D."/>
            <person name="Li H."/>
            <person name="Toshio Fujiwara R."/>
            <person name="Zhan B."/>
            <person name="Aroian R.V."/>
            <person name="Pafco B."/>
            <person name="Schwarz E.M."/>
        </authorList>
    </citation>
    <scope>NUCLEOTIDE SEQUENCE [LARGE SCALE GENOMIC DNA]</scope>
    <source>
        <strain evidence="2 3">Aroian</strain>
        <tissue evidence="2">Whole animal</tissue>
    </source>
</reference>
<feature type="transmembrane region" description="Helical" evidence="1">
    <location>
        <begin position="55"/>
        <end position="77"/>
    </location>
</feature>
<sequence length="241" mass="27729">MWIGSFSTAFIHLKFIEDHCMRALLFAAVVSTWLGNRTARIRTPLHRPFTWKHLLFWTSLFGLLLGVIAVGATCHIFHKQVSATVPGQSTVTTSVGSLLYDRFMNQERAHMFFKDTPTLTYSLHSSTDLRNVWWESDLVGKAPAWADMAAVFIVDLMYQEMRVLENRSKIEPLKWALWRMYLINKFDVPAFISHTELRNICAKWVKEQATIRGKRDPSERGKGARDYRFLGTARACDVTGK</sequence>
<keyword evidence="1" id="KW-0472">Membrane</keyword>
<organism evidence="2 3">
    <name type="scientific">Necator americanus</name>
    <name type="common">Human hookworm</name>
    <dbReference type="NCBI Taxonomy" id="51031"/>
    <lineage>
        <taxon>Eukaryota</taxon>
        <taxon>Metazoa</taxon>
        <taxon>Ecdysozoa</taxon>
        <taxon>Nematoda</taxon>
        <taxon>Chromadorea</taxon>
        <taxon>Rhabditida</taxon>
        <taxon>Rhabditina</taxon>
        <taxon>Rhabditomorpha</taxon>
        <taxon>Strongyloidea</taxon>
        <taxon>Ancylostomatidae</taxon>
        <taxon>Bunostominae</taxon>
        <taxon>Necator</taxon>
    </lineage>
</organism>
<evidence type="ECO:0008006" key="4">
    <source>
        <dbReference type="Google" id="ProtNLM"/>
    </source>
</evidence>
<keyword evidence="1" id="KW-0812">Transmembrane</keyword>
<keyword evidence="3" id="KW-1185">Reference proteome</keyword>
<dbReference type="Proteomes" id="UP001303046">
    <property type="component" value="Unassembled WGS sequence"/>
</dbReference>
<gene>
    <name evidence="2" type="primary">Necator_chrI.g1496</name>
    <name evidence="2" type="ORF">RB195_005370</name>
</gene>
<evidence type="ECO:0000256" key="1">
    <source>
        <dbReference type="SAM" id="Phobius"/>
    </source>
</evidence>
<accession>A0ABR1BPA7</accession>